<evidence type="ECO:0000259" key="3">
    <source>
        <dbReference type="Pfam" id="PF00561"/>
    </source>
</evidence>
<dbReference type="Gene3D" id="3.40.50.1820">
    <property type="entry name" value="alpha/beta hydrolase"/>
    <property type="match status" value="1"/>
</dbReference>
<dbReference type="PANTHER" id="PTHR46825:SF9">
    <property type="entry name" value="BETA-LACTAMASE-RELATED DOMAIN-CONTAINING PROTEIN"/>
    <property type="match status" value="1"/>
</dbReference>
<dbReference type="InterPro" id="IPR012338">
    <property type="entry name" value="Beta-lactam/transpept-like"/>
</dbReference>
<evidence type="ECO:0000313" key="4">
    <source>
        <dbReference type="EMBL" id="QTD47976.1"/>
    </source>
</evidence>
<accession>A0A8A4TDH5</accession>
<dbReference type="GO" id="GO:0016787">
    <property type="term" value="F:hydrolase activity"/>
    <property type="evidence" value="ECO:0007669"/>
    <property type="project" value="UniProtKB-KW"/>
</dbReference>
<dbReference type="KEGG" id="scor:J3U87_20510"/>
<keyword evidence="5" id="KW-1185">Reference proteome</keyword>
<dbReference type="RefSeq" id="WP_237377640.1">
    <property type="nucleotide sequence ID" value="NZ_CP071793.1"/>
</dbReference>
<protein>
    <submittedName>
        <fullName evidence="4">Class A beta-lactamase-related serine hydrolase</fullName>
    </submittedName>
</protein>
<gene>
    <name evidence="4" type="ORF">J3U87_20510</name>
</gene>
<reference evidence="4" key="1">
    <citation type="submission" date="2021-03" db="EMBL/GenBank/DDBJ databases">
        <title>Acanthopleuribacteraceae sp. M133.</title>
        <authorList>
            <person name="Wang G."/>
        </authorList>
    </citation>
    <scope>NUCLEOTIDE SEQUENCE</scope>
    <source>
        <strain evidence="4">M133</strain>
    </source>
</reference>
<evidence type="ECO:0000256" key="1">
    <source>
        <dbReference type="SAM" id="SignalP"/>
    </source>
</evidence>
<dbReference type="AlphaFoldDB" id="A0A8A4TDH5"/>
<dbReference type="Gene3D" id="3.40.710.10">
    <property type="entry name" value="DD-peptidase/beta-lactamase superfamily"/>
    <property type="match status" value="1"/>
</dbReference>
<dbReference type="InterPro" id="IPR000073">
    <property type="entry name" value="AB_hydrolase_1"/>
</dbReference>
<sequence>MRTTIFWILAVWMLAAPSLANEPATLYLPHFTFKNGDWQTDLGLHNPTLNPQTVTVRAYDGQGNPAAPTQLVLPPFGGYNGSITALMPNLDIDAGWLELVADTDRLNGQIQVTATGSGGATTVPLNREAHDNLIFTALKQGDGWASGFAIVNTEDEAAEVVFHLMNWQGRTLATRKETLPARAKWVEMLSSFFGAGDTYPERMVLTVQSSGALTGLALSFKGNSDQIVAVPAQSYEPGAGSETLAAKLNAALADTIHPEFQVHNALVGIESPSMGLRWQGAAGLADPATGETMTTRHPFRLASVGKTMTATLILMLEEEGKLGLEDRAIDHLGADLLAGLHLFEGVDYGGHFTIRQLLKHTSGLGDHLFDADRNGDGQPDLLVHLFTNPEERWDPAKILAYARENTESVAPPGVVHHYSDLGYVLLGLIAERVSGQALHVALRQRIFDPLGMRETWLEYREEPVGSESLSHCFFDDIDYTDFLSPSIDWGGGGEASTLDDVMIFFKALLSGDVFQNSATFQKMLDFVPSDEGQYGLGIEKIDMPGLGTIIGHSGFSGSFMYYWVEADIYLVGTTNQTLFRFESQLAGINWVLRGEWMASDGEPVLQEGMTPVGDVSLQHLSIEGAGPTVVFESGLGGTMQSWSPVLRQIGASAPVFAYNRAGYGQSTFAGGTRDAATIVGELRALLRANGHQPPYILVGHSLGGLYMQYFAKAYPEEVAGLVLVDSSIARQQELACAEFPILCEAMGGGEEEDLPPFVAAEALGIPATGLQVEAAGPFPAVPGAVLTAGKNGIEAFPEVHEWWLRLQTELARSGSFTHVIDPQSGHHLQFDNPQLVIEAIHGVLRSVNR</sequence>
<evidence type="ECO:0000259" key="2">
    <source>
        <dbReference type="Pfam" id="PF00144"/>
    </source>
</evidence>
<dbReference type="Proteomes" id="UP000663929">
    <property type="component" value="Chromosome"/>
</dbReference>
<dbReference type="InterPro" id="IPR029058">
    <property type="entry name" value="AB_hydrolase_fold"/>
</dbReference>
<dbReference type="SUPFAM" id="SSF53474">
    <property type="entry name" value="alpha/beta-Hydrolases"/>
    <property type="match status" value="1"/>
</dbReference>
<dbReference type="EMBL" id="CP071793">
    <property type="protein sequence ID" value="QTD47976.1"/>
    <property type="molecule type" value="Genomic_DNA"/>
</dbReference>
<dbReference type="InterPro" id="IPR001466">
    <property type="entry name" value="Beta-lactam-related"/>
</dbReference>
<feature type="chain" id="PRO_5035173328" evidence="1">
    <location>
        <begin position="21"/>
        <end position="849"/>
    </location>
</feature>
<keyword evidence="1" id="KW-0732">Signal</keyword>
<evidence type="ECO:0000313" key="5">
    <source>
        <dbReference type="Proteomes" id="UP000663929"/>
    </source>
</evidence>
<name>A0A8A4TDH5_SULCO</name>
<organism evidence="4 5">
    <name type="scientific">Sulfidibacter corallicola</name>
    <dbReference type="NCBI Taxonomy" id="2818388"/>
    <lineage>
        <taxon>Bacteria</taxon>
        <taxon>Pseudomonadati</taxon>
        <taxon>Acidobacteriota</taxon>
        <taxon>Holophagae</taxon>
        <taxon>Acanthopleuribacterales</taxon>
        <taxon>Acanthopleuribacteraceae</taxon>
        <taxon>Sulfidibacter</taxon>
    </lineage>
</organism>
<proteinExistence type="predicted"/>
<feature type="domain" description="AB hydrolase-1" evidence="3">
    <location>
        <begin position="627"/>
        <end position="726"/>
    </location>
</feature>
<dbReference type="InterPro" id="IPR050491">
    <property type="entry name" value="AmpC-like"/>
</dbReference>
<dbReference type="PANTHER" id="PTHR46825">
    <property type="entry name" value="D-ALANYL-D-ALANINE-CARBOXYPEPTIDASE/ENDOPEPTIDASE AMPH"/>
    <property type="match status" value="1"/>
</dbReference>
<dbReference type="Pfam" id="PF00144">
    <property type="entry name" value="Beta-lactamase"/>
    <property type="match status" value="1"/>
</dbReference>
<keyword evidence="4" id="KW-0378">Hydrolase</keyword>
<feature type="signal peptide" evidence="1">
    <location>
        <begin position="1"/>
        <end position="20"/>
    </location>
</feature>
<dbReference type="Pfam" id="PF00561">
    <property type="entry name" value="Abhydrolase_1"/>
    <property type="match status" value="1"/>
</dbReference>
<feature type="domain" description="Beta-lactamase-related" evidence="2">
    <location>
        <begin position="278"/>
        <end position="578"/>
    </location>
</feature>
<dbReference type="SUPFAM" id="SSF56601">
    <property type="entry name" value="beta-lactamase/transpeptidase-like"/>
    <property type="match status" value="1"/>
</dbReference>